<evidence type="ECO:0000313" key="3">
    <source>
        <dbReference type="Proteomes" id="UP000298652"/>
    </source>
</evidence>
<proteinExistence type="predicted"/>
<protein>
    <submittedName>
        <fullName evidence="2">Uncharacterized protein</fullName>
    </submittedName>
</protein>
<name>A0A4U6TFB2_SETVI</name>
<accession>A0A4U6TFB2</accession>
<feature type="region of interest" description="Disordered" evidence="1">
    <location>
        <begin position="1"/>
        <end position="23"/>
    </location>
</feature>
<organism evidence="2 3">
    <name type="scientific">Setaria viridis</name>
    <name type="common">Green bristlegrass</name>
    <name type="synonym">Setaria italica subsp. viridis</name>
    <dbReference type="NCBI Taxonomy" id="4556"/>
    <lineage>
        <taxon>Eukaryota</taxon>
        <taxon>Viridiplantae</taxon>
        <taxon>Streptophyta</taxon>
        <taxon>Embryophyta</taxon>
        <taxon>Tracheophyta</taxon>
        <taxon>Spermatophyta</taxon>
        <taxon>Magnoliopsida</taxon>
        <taxon>Liliopsida</taxon>
        <taxon>Poales</taxon>
        <taxon>Poaceae</taxon>
        <taxon>PACMAD clade</taxon>
        <taxon>Panicoideae</taxon>
        <taxon>Panicodae</taxon>
        <taxon>Paniceae</taxon>
        <taxon>Cenchrinae</taxon>
        <taxon>Setaria</taxon>
    </lineage>
</organism>
<evidence type="ECO:0000256" key="1">
    <source>
        <dbReference type="SAM" id="MobiDB-lite"/>
    </source>
</evidence>
<gene>
    <name evidence="2" type="ORF">SEVIR_8G145350v2</name>
</gene>
<sequence>MASTRSSHPRRLRARAHPGAPLARARIARIPGRAELLPSNSPPISRPASFPSLASHRTLPPLFTSPDFFTAGLGQRERERFM</sequence>
<keyword evidence="3" id="KW-1185">Reference proteome</keyword>
<dbReference type="AlphaFoldDB" id="A0A4U6TFB2"/>
<dbReference type="Proteomes" id="UP000298652">
    <property type="component" value="Chromosome 8"/>
</dbReference>
<evidence type="ECO:0000313" key="2">
    <source>
        <dbReference type="EMBL" id="TKW00930.1"/>
    </source>
</evidence>
<reference evidence="2" key="1">
    <citation type="submission" date="2019-03" db="EMBL/GenBank/DDBJ databases">
        <title>WGS assembly of Setaria viridis.</title>
        <authorList>
            <person name="Huang P."/>
            <person name="Jenkins J."/>
            <person name="Grimwood J."/>
            <person name="Barry K."/>
            <person name="Healey A."/>
            <person name="Mamidi S."/>
            <person name="Sreedasyam A."/>
            <person name="Shu S."/>
            <person name="Feldman M."/>
            <person name="Wu J."/>
            <person name="Yu Y."/>
            <person name="Chen C."/>
            <person name="Johnson J."/>
            <person name="Rokhsar D."/>
            <person name="Baxter I."/>
            <person name="Schmutz J."/>
            <person name="Brutnell T."/>
            <person name="Kellogg E."/>
        </authorList>
    </citation>
    <scope>NUCLEOTIDE SEQUENCE [LARGE SCALE GENOMIC DNA]</scope>
</reference>
<dbReference type="EMBL" id="CM016559">
    <property type="protein sequence ID" value="TKW00930.1"/>
    <property type="molecule type" value="Genomic_DNA"/>
</dbReference>
<feature type="compositionally biased region" description="Basic residues" evidence="1">
    <location>
        <begin position="7"/>
        <end position="16"/>
    </location>
</feature>
<dbReference type="Gramene" id="TKW00930">
    <property type="protein sequence ID" value="TKW00930"/>
    <property type="gene ID" value="SEVIR_8G145350v2"/>
</dbReference>